<dbReference type="RefSeq" id="WP_052330715.1">
    <property type="nucleotide sequence ID" value="NZ_CYYT01000004.1"/>
</dbReference>
<organism evidence="5 6">
    <name type="scientific">Clostridium disporicum</name>
    <dbReference type="NCBI Taxonomy" id="84024"/>
    <lineage>
        <taxon>Bacteria</taxon>
        <taxon>Bacillati</taxon>
        <taxon>Bacillota</taxon>
        <taxon>Clostridia</taxon>
        <taxon>Eubacteriales</taxon>
        <taxon>Clostridiaceae</taxon>
        <taxon>Clostridium</taxon>
    </lineage>
</organism>
<dbReference type="SMART" id="SM00342">
    <property type="entry name" value="HTH_ARAC"/>
    <property type="match status" value="1"/>
</dbReference>
<dbReference type="InterPro" id="IPR020449">
    <property type="entry name" value="Tscrpt_reg_AraC-type_HTH"/>
</dbReference>
<dbReference type="CDD" id="cd02208">
    <property type="entry name" value="cupin_RmlC-like"/>
    <property type="match status" value="1"/>
</dbReference>
<dbReference type="PROSITE" id="PS00041">
    <property type="entry name" value="HTH_ARAC_FAMILY_1"/>
    <property type="match status" value="1"/>
</dbReference>
<evidence type="ECO:0000256" key="3">
    <source>
        <dbReference type="ARBA" id="ARBA00023163"/>
    </source>
</evidence>
<dbReference type="Proteomes" id="UP000095558">
    <property type="component" value="Unassembled WGS sequence"/>
</dbReference>
<dbReference type="Gene3D" id="1.10.10.60">
    <property type="entry name" value="Homeodomain-like"/>
    <property type="match status" value="2"/>
</dbReference>
<dbReference type="GO" id="GO:0003700">
    <property type="term" value="F:DNA-binding transcription factor activity"/>
    <property type="evidence" value="ECO:0007669"/>
    <property type="project" value="InterPro"/>
</dbReference>
<evidence type="ECO:0000256" key="2">
    <source>
        <dbReference type="ARBA" id="ARBA00023125"/>
    </source>
</evidence>
<dbReference type="InterPro" id="IPR014710">
    <property type="entry name" value="RmlC-like_jellyroll"/>
</dbReference>
<accession>A0A173ZEC8</accession>
<dbReference type="SUPFAM" id="SSF51215">
    <property type="entry name" value="Regulatory protein AraC"/>
    <property type="match status" value="1"/>
</dbReference>
<dbReference type="Pfam" id="PF02311">
    <property type="entry name" value="AraC_binding"/>
    <property type="match status" value="1"/>
</dbReference>
<dbReference type="GeneID" id="83012590"/>
<dbReference type="GO" id="GO:0043565">
    <property type="term" value="F:sequence-specific DNA binding"/>
    <property type="evidence" value="ECO:0007669"/>
    <property type="project" value="InterPro"/>
</dbReference>
<keyword evidence="1" id="KW-0805">Transcription regulation</keyword>
<reference evidence="5 6" key="1">
    <citation type="submission" date="2015-09" db="EMBL/GenBank/DDBJ databases">
        <authorList>
            <consortium name="Pathogen Informatics"/>
        </authorList>
    </citation>
    <scope>NUCLEOTIDE SEQUENCE [LARGE SCALE GENOMIC DNA]</scope>
    <source>
        <strain evidence="5 6">2789STDY5834855</strain>
    </source>
</reference>
<dbReference type="Pfam" id="PF12833">
    <property type="entry name" value="HTH_18"/>
    <property type="match status" value="1"/>
</dbReference>
<dbReference type="EMBL" id="CYZV01000014">
    <property type="protein sequence ID" value="CUO12757.1"/>
    <property type="molecule type" value="Genomic_DNA"/>
</dbReference>
<dbReference type="InterPro" id="IPR003313">
    <property type="entry name" value="AraC-bd"/>
</dbReference>
<dbReference type="PROSITE" id="PS01124">
    <property type="entry name" value="HTH_ARAC_FAMILY_2"/>
    <property type="match status" value="1"/>
</dbReference>
<evidence type="ECO:0000313" key="6">
    <source>
        <dbReference type="Proteomes" id="UP000095558"/>
    </source>
</evidence>
<keyword evidence="2" id="KW-0238">DNA-binding</keyword>
<dbReference type="Gene3D" id="2.60.120.10">
    <property type="entry name" value="Jelly Rolls"/>
    <property type="match status" value="1"/>
</dbReference>
<evidence type="ECO:0000259" key="4">
    <source>
        <dbReference type="PROSITE" id="PS01124"/>
    </source>
</evidence>
<feature type="domain" description="HTH araC/xylS-type" evidence="4">
    <location>
        <begin position="193"/>
        <end position="291"/>
    </location>
</feature>
<dbReference type="SUPFAM" id="SSF46689">
    <property type="entry name" value="Homeodomain-like"/>
    <property type="match status" value="2"/>
</dbReference>
<evidence type="ECO:0000313" key="5">
    <source>
        <dbReference type="EMBL" id="CUO12757.1"/>
    </source>
</evidence>
<dbReference type="PANTHER" id="PTHR43280:SF28">
    <property type="entry name" value="HTH-TYPE TRANSCRIPTIONAL ACTIVATOR RHAS"/>
    <property type="match status" value="1"/>
</dbReference>
<proteinExistence type="predicted"/>
<protein>
    <submittedName>
        <fullName evidence="5">AraC family transcriptional regulator</fullName>
    </submittedName>
</protein>
<dbReference type="InterPro" id="IPR037923">
    <property type="entry name" value="HTH-like"/>
</dbReference>
<dbReference type="InterPro" id="IPR018062">
    <property type="entry name" value="HTH_AraC-typ_CS"/>
</dbReference>
<dbReference type="AlphaFoldDB" id="A0A173ZEC8"/>
<dbReference type="PANTHER" id="PTHR43280">
    <property type="entry name" value="ARAC-FAMILY TRANSCRIPTIONAL REGULATOR"/>
    <property type="match status" value="1"/>
</dbReference>
<dbReference type="InterPro" id="IPR009057">
    <property type="entry name" value="Homeodomain-like_sf"/>
</dbReference>
<sequence length="292" mass="34053">MANINLKEKSNHGTAMFPFHIYSHLDSIGNYSVPFHWHNEIEIIYIEKGELKIDIDMVTIIAKPGDYFFINSEQLHLINSVDNKASLHHAIVFSPQILSSSYFDYCEINYIIPILNNIISFPTSLPKNSKVKKKILKEILDMINIYKTSNNGWQLNIKSSLYKIISLLISEDMLLNKKNIKSIKKDYKIDLIKKILNYIHENYNDKIYIEDLALEANMNVQYFCRFFKSVIGKTPVEYINSYRIEKATELLQTETLSISNIALSVGIDNFSYFVKQFKKYKNCTPSQYRKSL</sequence>
<gene>
    <name evidence="5" type="primary">melR_2</name>
    <name evidence="5" type="ORF">ERS852470_01504</name>
</gene>
<name>A0A173ZEC8_9CLOT</name>
<evidence type="ECO:0000256" key="1">
    <source>
        <dbReference type="ARBA" id="ARBA00023015"/>
    </source>
</evidence>
<dbReference type="OrthoDB" id="9791615at2"/>
<keyword evidence="3" id="KW-0804">Transcription</keyword>
<dbReference type="InterPro" id="IPR018060">
    <property type="entry name" value="HTH_AraC"/>
</dbReference>
<dbReference type="PRINTS" id="PR00032">
    <property type="entry name" value="HTHARAC"/>
</dbReference>